<keyword evidence="2" id="KW-1185">Reference proteome</keyword>
<dbReference type="AlphaFoldDB" id="A0A9P6T7F1"/>
<proteinExistence type="predicted"/>
<dbReference type="EMBL" id="MU167449">
    <property type="protein sequence ID" value="KAG0140378.1"/>
    <property type="molecule type" value="Genomic_DNA"/>
</dbReference>
<gene>
    <name evidence="1" type="ORF">CROQUDRAFT_100196</name>
</gene>
<organism evidence="1 2">
    <name type="scientific">Cronartium quercuum f. sp. fusiforme G11</name>
    <dbReference type="NCBI Taxonomy" id="708437"/>
    <lineage>
        <taxon>Eukaryota</taxon>
        <taxon>Fungi</taxon>
        <taxon>Dikarya</taxon>
        <taxon>Basidiomycota</taxon>
        <taxon>Pucciniomycotina</taxon>
        <taxon>Pucciniomycetes</taxon>
        <taxon>Pucciniales</taxon>
        <taxon>Coleosporiaceae</taxon>
        <taxon>Cronartium</taxon>
    </lineage>
</organism>
<sequence length="59" mass="6402">MVINLQSVTKVQSQAPSAYRPSQANVATHPAPNNLVLIPPAITAQLDLLGAYFKDWKLT</sequence>
<protein>
    <submittedName>
        <fullName evidence="1">Uncharacterized protein</fullName>
    </submittedName>
</protein>
<evidence type="ECO:0000313" key="2">
    <source>
        <dbReference type="Proteomes" id="UP000886653"/>
    </source>
</evidence>
<accession>A0A9P6T7F1</accession>
<evidence type="ECO:0000313" key="1">
    <source>
        <dbReference type="EMBL" id="KAG0140378.1"/>
    </source>
</evidence>
<comment type="caution">
    <text evidence="1">The sequence shown here is derived from an EMBL/GenBank/DDBJ whole genome shotgun (WGS) entry which is preliminary data.</text>
</comment>
<name>A0A9P6T7F1_9BASI</name>
<reference evidence="1" key="1">
    <citation type="submission" date="2013-11" db="EMBL/GenBank/DDBJ databases">
        <title>Genome sequence of the fusiform rust pathogen reveals effectors for host alternation and coevolution with pine.</title>
        <authorList>
            <consortium name="DOE Joint Genome Institute"/>
            <person name="Smith K."/>
            <person name="Pendleton A."/>
            <person name="Kubisiak T."/>
            <person name="Anderson C."/>
            <person name="Salamov A."/>
            <person name="Aerts A."/>
            <person name="Riley R."/>
            <person name="Clum A."/>
            <person name="Lindquist E."/>
            <person name="Ence D."/>
            <person name="Campbell M."/>
            <person name="Kronenberg Z."/>
            <person name="Feau N."/>
            <person name="Dhillon B."/>
            <person name="Hamelin R."/>
            <person name="Burleigh J."/>
            <person name="Smith J."/>
            <person name="Yandell M."/>
            <person name="Nelson C."/>
            <person name="Grigoriev I."/>
            <person name="Davis J."/>
        </authorList>
    </citation>
    <scope>NUCLEOTIDE SEQUENCE</scope>
    <source>
        <strain evidence="1">G11</strain>
    </source>
</reference>
<dbReference type="Proteomes" id="UP000886653">
    <property type="component" value="Unassembled WGS sequence"/>
</dbReference>